<dbReference type="PANTHER" id="PTHR36507">
    <property type="entry name" value="BLL1555 PROTEIN"/>
    <property type="match status" value="1"/>
</dbReference>
<keyword evidence="1" id="KW-0732">Signal</keyword>
<dbReference type="Proteomes" id="UP000254939">
    <property type="component" value="Unassembled WGS sequence"/>
</dbReference>
<reference evidence="3 4" key="1">
    <citation type="submission" date="2017-03" db="EMBL/GenBank/DDBJ databases">
        <title>Genome analysis of Rhizobial strains effectives or ineffectives for nitrogen fixation isolated from bean seeds.</title>
        <authorList>
            <person name="Peralta H."/>
            <person name="Aguilar-Vera A."/>
            <person name="Mora Y."/>
            <person name="Vargas-Lagunas C."/>
            <person name="Girard L."/>
            <person name="Mora J."/>
        </authorList>
    </citation>
    <scope>NUCLEOTIDE SEQUENCE [LARGE SCALE GENOMIC DNA]</scope>
    <source>
        <strain evidence="3 4">CCGM3</strain>
    </source>
</reference>
<evidence type="ECO:0000313" key="3">
    <source>
        <dbReference type="EMBL" id="RDJ07895.1"/>
    </source>
</evidence>
<sequence length="107" mass="11660">MLMRHRWSIMVFVLALSAAPAQAQTITVTIEKMMFTPAEVTAGPGDTVEWVNKDIFAHTATVDGSFEVIIPPGKSASIEFKGSRSVDYYCRFHPNMKGRIATPGGDG</sequence>
<evidence type="ECO:0000259" key="2">
    <source>
        <dbReference type="Pfam" id="PF13473"/>
    </source>
</evidence>
<proteinExistence type="predicted"/>
<dbReference type="SUPFAM" id="SSF49503">
    <property type="entry name" value="Cupredoxins"/>
    <property type="match status" value="1"/>
</dbReference>
<organism evidence="3 4">
    <name type="scientific">Rhizobium grahamii</name>
    <dbReference type="NCBI Taxonomy" id="1120045"/>
    <lineage>
        <taxon>Bacteria</taxon>
        <taxon>Pseudomonadati</taxon>
        <taxon>Pseudomonadota</taxon>
        <taxon>Alphaproteobacteria</taxon>
        <taxon>Hyphomicrobiales</taxon>
        <taxon>Rhizobiaceae</taxon>
        <taxon>Rhizobium/Agrobacterium group</taxon>
        <taxon>Rhizobium</taxon>
    </lineage>
</organism>
<dbReference type="RefSeq" id="WP_114714653.1">
    <property type="nucleotide sequence ID" value="NZ_KZ857264.1"/>
</dbReference>
<name>A0A370KKM6_9HYPH</name>
<dbReference type="InterPro" id="IPR035668">
    <property type="entry name" value="Amicyanin"/>
</dbReference>
<protein>
    <submittedName>
        <fullName evidence="3">Amicyanin</fullName>
    </submittedName>
</protein>
<accession>A0A370KKM6</accession>
<dbReference type="CDD" id="cd13921">
    <property type="entry name" value="Amicyanin"/>
    <property type="match status" value="1"/>
</dbReference>
<evidence type="ECO:0000313" key="4">
    <source>
        <dbReference type="Proteomes" id="UP000254939"/>
    </source>
</evidence>
<feature type="signal peptide" evidence="1">
    <location>
        <begin position="1"/>
        <end position="23"/>
    </location>
</feature>
<dbReference type="InterPro" id="IPR008972">
    <property type="entry name" value="Cupredoxin"/>
</dbReference>
<dbReference type="PANTHER" id="PTHR36507:SF1">
    <property type="entry name" value="BLL1555 PROTEIN"/>
    <property type="match status" value="1"/>
</dbReference>
<gene>
    <name evidence="3" type="ORF">B5K06_21400</name>
</gene>
<feature type="domain" description="EfeO-type cupredoxin-like" evidence="2">
    <location>
        <begin position="9"/>
        <end position="100"/>
    </location>
</feature>
<dbReference type="OrthoDB" id="9796416at2"/>
<comment type="caution">
    <text evidence="3">The sequence shown here is derived from an EMBL/GenBank/DDBJ whole genome shotgun (WGS) entry which is preliminary data.</text>
</comment>
<dbReference type="Gene3D" id="2.60.40.420">
    <property type="entry name" value="Cupredoxins - blue copper proteins"/>
    <property type="match status" value="1"/>
</dbReference>
<dbReference type="Pfam" id="PF13473">
    <property type="entry name" value="Cupredoxin_1"/>
    <property type="match status" value="1"/>
</dbReference>
<dbReference type="InterPro" id="IPR052721">
    <property type="entry name" value="ET_Amicyanin"/>
</dbReference>
<dbReference type="AlphaFoldDB" id="A0A370KKM6"/>
<dbReference type="InterPro" id="IPR028096">
    <property type="entry name" value="EfeO_Cupredoxin"/>
</dbReference>
<feature type="chain" id="PRO_5016580380" evidence="1">
    <location>
        <begin position="24"/>
        <end position="107"/>
    </location>
</feature>
<dbReference type="EMBL" id="NAAC01000022">
    <property type="protein sequence ID" value="RDJ07895.1"/>
    <property type="molecule type" value="Genomic_DNA"/>
</dbReference>
<evidence type="ECO:0000256" key="1">
    <source>
        <dbReference type="SAM" id="SignalP"/>
    </source>
</evidence>